<keyword evidence="2" id="KW-1185">Reference proteome</keyword>
<accession>A0A852RMY5</accession>
<evidence type="ECO:0000313" key="2">
    <source>
        <dbReference type="Proteomes" id="UP000582231"/>
    </source>
</evidence>
<reference evidence="1 2" key="1">
    <citation type="submission" date="2020-07" db="EMBL/GenBank/DDBJ databases">
        <title>Sequencing the genomes of 1000 actinobacteria strains.</title>
        <authorList>
            <person name="Klenk H.-P."/>
        </authorList>
    </citation>
    <scope>NUCLEOTIDE SEQUENCE [LARGE SCALE GENOMIC DNA]</scope>
    <source>
        <strain evidence="1 2">DSM 19082</strain>
    </source>
</reference>
<dbReference type="EMBL" id="JACCBF010000001">
    <property type="protein sequence ID" value="NYD32059.1"/>
    <property type="molecule type" value="Genomic_DNA"/>
</dbReference>
<name>A0A852RMY5_9ACTN</name>
<dbReference type="Proteomes" id="UP000582231">
    <property type="component" value="Unassembled WGS sequence"/>
</dbReference>
<dbReference type="InterPro" id="IPR029069">
    <property type="entry name" value="HotDog_dom_sf"/>
</dbReference>
<dbReference type="Pfam" id="PF13279">
    <property type="entry name" value="4HBT_2"/>
    <property type="match status" value="1"/>
</dbReference>
<dbReference type="GO" id="GO:0016787">
    <property type="term" value="F:hydrolase activity"/>
    <property type="evidence" value="ECO:0007669"/>
    <property type="project" value="UniProtKB-KW"/>
</dbReference>
<protein>
    <submittedName>
        <fullName evidence="1">Acyl-CoA thioester hydrolase</fullName>
        <ecNumber evidence="1">3.1.2.-</ecNumber>
    </submittedName>
</protein>
<dbReference type="EC" id="3.1.2.-" evidence="1"/>
<dbReference type="AlphaFoldDB" id="A0A852RMY5"/>
<dbReference type="RefSeq" id="WP_179728285.1">
    <property type="nucleotide sequence ID" value="NZ_BAABEF010000001.1"/>
</dbReference>
<evidence type="ECO:0000313" key="1">
    <source>
        <dbReference type="EMBL" id="NYD32059.1"/>
    </source>
</evidence>
<keyword evidence="1" id="KW-0378">Hydrolase</keyword>
<comment type="caution">
    <text evidence="1">The sequence shown here is derived from an EMBL/GenBank/DDBJ whole genome shotgun (WGS) entry which is preliminary data.</text>
</comment>
<dbReference type="SUPFAM" id="SSF54637">
    <property type="entry name" value="Thioesterase/thiol ester dehydrase-isomerase"/>
    <property type="match status" value="1"/>
</dbReference>
<dbReference type="CDD" id="cd00586">
    <property type="entry name" value="4HBT"/>
    <property type="match status" value="1"/>
</dbReference>
<sequence length="166" mass="18756">MATDARVADGGPGPALHSTTFRLSYADTDPAGILYYGAWFPWMERMQSEWFWLNDLRQDELKERHGFWTVTAHTACDYLEAVGLFDEIRIELRLGAVGRRSFEMLHRMVRTADDKVVARARIRIVAVSPGIDSVEIPALLRRHLDAWAQGARLTPTNSDQPTEATA</sequence>
<proteinExistence type="predicted"/>
<dbReference type="Gene3D" id="3.10.129.10">
    <property type="entry name" value="Hotdog Thioesterase"/>
    <property type="match status" value="1"/>
</dbReference>
<gene>
    <name evidence="1" type="ORF">BJ958_003605</name>
</gene>
<organism evidence="1 2">
    <name type="scientific">Nocardioides kongjuensis</name>
    <dbReference type="NCBI Taxonomy" id="349522"/>
    <lineage>
        <taxon>Bacteria</taxon>
        <taxon>Bacillati</taxon>
        <taxon>Actinomycetota</taxon>
        <taxon>Actinomycetes</taxon>
        <taxon>Propionibacteriales</taxon>
        <taxon>Nocardioidaceae</taxon>
        <taxon>Nocardioides</taxon>
    </lineage>
</organism>